<dbReference type="Proteomes" id="UP000310636">
    <property type="component" value="Unassembled WGS sequence"/>
</dbReference>
<evidence type="ECO:0000256" key="1">
    <source>
        <dbReference type="SAM" id="Phobius"/>
    </source>
</evidence>
<keyword evidence="1" id="KW-0812">Transmembrane</keyword>
<sequence length="274" mass="30608">MLTNDWLTDAVLYIYALSLLFFVSDVAYGKRSGRRIGTGLLVFAWILQTFFLLNLLFSHLDNPDVTFQEYVFFVSWILLSVSFVIDLFFKAQLLVLLVNVVSFAVFVVNLLGRPQGGGVSLASGEVAHRLLIIHVAMVTLAFVALTISALLAGMHLFLNERLKKKRFGLLITRMPSLETLDKISFHSSIVGVPLLLISLSTGTAAFLLEERYSRIFDLRVLLSFAAAAVYIVYLVRKGTNPNAGTKGARWNLYGYLLLIVGFFASSLSEFHNWL</sequence>
<protein>
    <submittedName>
        <fullName evidence="3">Cytochrome C assembly protein</fullName>
    </submittedName>
</protein>
<feature type="domain" description="Cytochrome c assembly protein" evidence="2">
    <location>
        <begin position="69"/>
        <end position="267"/>
    </location>
</feature>
<dbReference type="GO" id="GO:0017004">
    <property type="term" value="P:cytochrome complex assembly"/>
    <property type="evidence" value="ECO:0007669"/>
    <property type="project" value="InterPro"/>
</dbReference>
<dbReference type="EMBL" id="SSOB01000003">
    <property type="protein sequence ID" value="THF83781.1"/>
    <property type="molecule type" value="Genomic_DNA"/>
</dbReference>
<feature type="transmembrane region" description="Helical" evidence="1">
    <location>
        <begin position="40"/>
        <end position="58"/>
    </location>
</feature>
<evidence type="ECO:0000313" key="4">
    <source>
        <dbReference type="Proteomes" id="UP000310636"/>
    </source>
</evidence>
<evidence type="ECO:0000313" key="3">
    <source>
        <dbReference type="EMBL" id="THF83781.1"/>
    </source>
</evidence>
<accession>A0A4S4C7C2</accession>
<dbReference type="InterPro" id="IPR052372">
    <property type="entry name" value="YpjD/HemX"/>
</dbReference>
<dbReference type="AlphaFoldDB" id="A0A4S4C7C2"/>
<dbReference type="InterPro" id="IPR002541">
    <property type="entry name" value="Cyt_c_assembly"/>
</dbReference>
<organism evidence="3 4">
    <name type="scientific">Cohnella fermenti</name>
    <dbReference type="NCBI Taxonomy" id="2565925"/>
    <lineage>
        <taxon>Bacteria</taxon>
        <taxon>Bacillati</taxon>
        <taxon>Bacillota</taxon>
        <taxon>Bacilli</taxon>
        <taxon>Bacillales</taxon>
        <taxon>Paenibacillaceae</taxon>
        <taxon>Cohnella</taxon>
    </lineage>
</organism>
<feature type="transmembrane region" description="Helical" evidence="1">
    <location>
        <begin position="131"/>
        <end position="158"/>
    </location>
</feature>
<evidence type="ECO:0000259" key="2">
    <source>
        <dbReference type="Pfam" id="PF01578"/>
    </source>
</evidence>
<keyword evidence="4" id="KW-1185">Reference proteome</keyword>
<gene>
    <name evidence="3" type="ORF">E6C55_03620</name>
</gene>
<feature type="transmembrane region" description="Helical" evidence="1">
    <location>
        <begin position="12"/>
        <end position="28"/>
    </location>
</feature>
<comment type="caution">
    <text evidence="3">The sequence shown here is derived from an EMBL/GenBank/DDBJ whole genome shotgun (WGS) entry which is preliminary data.</text>
</comment>
<feature type="transmembrane region" description="Helical" evidence="1">
    <location>
        <begin position="70"/>
        <end position="89"/>
    </location>
</feature>
<feature type="transmembrane region" description="Helical" evidence="1">
    <location>
        <begin position="220"/>
        <end position="236"/>
    </location>
</feature>
<dbReference type="RefSeq" id="WP_136368410.1">
    <property type="nucleotide sequence ID" value="NZ_SSOB01000003.1"/>
</dbReference>
<feature type="transmembrane region" description="Helical" evidence="1">
    <location>
        <begin position="94"/>
        <end position="111"/>
    </location>
</feature>
<dbReference type="OrthoDB" id="2417400at2"/>
<dbReference type="PANTHER" id="PTHR38034:SF1">
    <property type="entry name" value="INNER MEMBRANE PROTEIN YPJD"/>
    <property type="match status" value="1"/>
</dbReference>
<dbReference type="Pfam" id="PF01578">
    <property type="entry name" value="Cytochrom_C_asm"/>
    <property type="match status" value="1"/>
</dbReference>
<dbReference type="PANTHER" id="PTHR38034">
    <property type="entry name" value="INNER MEMBRANE PROTEIN YPJD"/>
    <property type="match status" value="1"/>
</dbReference>
<keyword evidence="1" id="KW-0472">Membrane</keyword>
<feature type="transmembrane region" description="Helical" evidence="1">
    <location>
        <begin position="248"/>
        <end position="267"/>
    </location>
</feature>
<name>A0A4S4C7C2_9BACL</name>
<feature type="transmembrane region" description="Helical" evidence="1">
    <location>
        <begin position="183"/>
        <end position="208"/>
    </location>
</feature>
<reference evidence="3 4" key="1">
    <citation type="submission" date="2019-04" db="EMBL/GenBank/DDBJ databases">
        <title>Cohnella sp. nov. isolated from preserved vegetables.</title>
        <authorList>
            <person name="Lin S.-Y."/>
            <person name="Hung M.-H."/>
            <person name="Young C.-C."/>
        </authorList>
    </citation>
    <scope>NUCLEOTIDE SEQUENCE [LARGE SCALE GENOMIC DNA]</scope>
    <source>
        <strain evidence="3 4">CC-MHH1044</strain>
    </source>
</reference>
<keyword evidence="1" id="KW-1133">Transmembrane helix</keyword>
<dbReference type="GO" id="GO:0020037">
    <property type="term" value="F:heme binding"/>
    <property type="evidence" value="ECO:0007669"/>
    <property type="project" value="InterPro"/>
</dbReference>
<proteinExistence type="predicted"/>